<dbReference type="EMBL" id="JAPDRQ010000215">
    <property type="protein sequence ID" value="KAJ9652134.1"/>
    <property type="molecule type" value="Genomic_DNA"/>
</dbReference>
<name>A0ACC2ZWY7_9EURO</name>
<gene>
    <name evidence="1" type="ORF">H2198_008616</name>
</gene>
<evidence type="ECO:0000313" key="1">
    <source>
        <dbReference type="EMBL" id="KAJ9652134.1"/>
    </source>
</evidence>
<dbReference type="Proteomes" id="UP001172386">
    <property type="component" value="Unassembled WGS sequence"/>
</dbReference>
<comment type="caution">
    <text evidence="1">The sequence shown here is derived from an EMBL/GenBank/DDBJ whole genome shotgun (WGS) entry which is preliminary data.</text>
</comment>
<organism evidence="1 2">
    <name type="scientific">Neophaeococcomyces mojaviensis</name>
    <dbReference type="NCBI Taxonomy" id="3383035"/>
    <lineage>
        <taxon>Eukaryota</taxon>
        <taxon>Fungi</taxon>
        <taxon>Dikarya</taxon>
        <taxon>Ascomycota</taxon>
        <taxon>Pezizomycotina</taxon>
        <taxon>Eurotiomycetes</taxon>
        <taxon>Chaetothyriomycetidae</taxon>
        <taxon>Chaetothyriales</taxon>
        <taxon>Chaetothyriales incertae sedis</taxon>
        <taxon>Neophaeococcomyces</taxon>
    </lineage>
</organism>
<accession>A0ACC2ZWY7</accession>
<protein>
    <submittedName>
        <fullName evidence="1">Uncharacterized protein</fullName>
    </submittedName>
</protein>
<evidence type="ECO:0000313" key="2">
    <source>
        <dbReference type="Proteomes" id="UP001172386"/>
    </source>
</evidence>
<keyword evidence="2" id="KW-1185">Reference proteome</keyword>
<reference evidence="1" key="1">
    <citation type="submission" date="2022-10" db="EMBL/GenBank/DDBJ databases">
        <title>Culturing micro-colonial fungi from biological soil crusts in the Mojave desert and describing Neophaeococcomyces mojavensis, and introducing the new genera and species Taxawa tesnikishii.</title>
        <authorList>
            <person name="Kurbessoian T."/>
            <person name="Stajich J.E."/>
        </authorList>
    </citation>
    <scope>NUCLEOTIDE SEQUENCE</scope>
    <source>
        <strain evidence="1">JES_112</strain>
    </source>
</reference>
<proteinExistence type="predicted"/>
<sequence>MEHFLKMLKITNTPAVPASEDENATDADEPPDDRVPELNNTFKKETLYSKNTPAPVMTRRESLLTRAIQGGTAASPASPDMPVIPRGMSTTSSHSFASTAELTSDAESPTRSASPSPPPPLNRLQLTGVKPAETGKVLIASIAQDDKPTILDTSEATIEKTLGRKRCIMFACKDASLDKPKEIRVKPDVVEAPKAEPAPRKCRISFACPSRPSTESKVAIVHKEVPRRQSSPAPVSRQPATEVSPSRRATESSSASTIAEKPVQPDSTIPTTPHSFHEFASSHEDTEEWVEKANELTKPKLTIDDCLKKENAIRKLGKEAEEEAEAEEREQEELENELEDEDNGEDDFAPSDEDDVSDGGNESDDEEGFADSDSESELGSEFWAPSTNTAATSAENITHFSSRQKSRSRASSTSSAQSFSPSAPRGRFPPRTKGSKPIKMRPGTPELPDSTDFVCGTFDEDRTLEDAYISCREQRRRQKHVPIPQDIDPSFPTSDLEEEIEEEEGTAESSDHQWIQKQFEDFDDDVRGRRPSAIRLPSVQSPAPVIAGPRPVRPVMVLRGTNRSPPPKHHISKSPAPRRLFDQPPKRLRSPPPTGRLRSPRGSPTGLKNAPFSITINHLAQRPNADKTASLPHTPNPFFRNWQNGRQPVSRIISVEVAPGIEELRPDLHVRGPVDIVIGLEKKRQKRKEKYWRQHCRKAAKERAVKKAIPGRGVERMKELGLECAERTRGYGLGQQAQLVLSL</sequence>